<keyword evidence="17" id="KW-0464">Manganese</keyword>
<evidence type="ECO:0000256" key="17">
    <source>
        <dbReference type="ARBA" id="ARBA00023211"/>
    </source>
</evidence>
<evidence type="ECO:0000256" key="11">
    <source>
        <dbReference type="ARBA" id="ARBA00022839"/>
    </source>
</evidence>
<sequence length="858" mass="95458">MALETYRKKRDFTVTSEPRGLKGRSSGNAFVVQKHDATRLHYDFRLELDGVLKSWAVTRGPSLVPGEKRLAVHVEDHPLDYGSFEGTIPEGQYGAGTVLVWDRGTWTPEGDPEKAYAKGHLDFTLHGEKLKGRWHLVRMHPRPGEKRENWLLIKGEDDQARGPGDPDILEEEPNSVITGRSLEDIAGDKKSRRWTSGKAAQPRVETPGSPRARAMAPVESIKSDPPAKKKRALPPVKRAPFAFSPPKGAKRKALPDFIAPMLPTLVATPPSGAQWIHEVKFDGYRIEAVVKAGKVKLRTRTGLDWADRFPTVAAAFAQLPVKDCIVDGEVVVEEANGISDFSALQNALSEGETGSMVYYAFDLMHIDGYDLTGLPLVARKEILQSLLKATPDVILRYSDHFDENGELMLQHVCRLGAEGVVSKKRESHYLSKRSTDWLKIKCANRQEFVIAGYVPSTTTRKAIGSLVLGYYENGKLRHAGRVGTGYSSKMALDLFALLSRERIEKPAFESPLSSEARRNAVWVKPDRVAEVEFRGWTADANLRQASFKGLREDKNPKDIVRERVAPMAKEAEAPATSVTFTHRDRVYWPEAGVTKQGLADYYTMVWPWIEKYLLGRPLVLLRCPNGIVQGGFFQKHPWAGIDPHILQIHDPHEKEPILGIDSFDGLMALVQSAALEIHPWGARSDDLDHPDRLIFDLDPGEGVAFAEIIAAAKEVRRRLAEAKLKSFVKTTGGKGLHVVAPLTPRATWTVAKDFCRALADSMAHDAPQLYTATATKTQRPKRIYIDYLRNARGATAVAPYSTRARPPAGISTPLTWDELDSVVSGSQFTIGNFSKRLQHLAKDPWDGFFRLRQSLPGK</sequence>
<keyword evidence="24" id="KW-1185">Reference proteome</keyword>
<dbReference type="RefSeq" id="WP_115834719.1">
    <property type="nucleotide sequence ID" value="NZ_CP025086.1"/>
</dbReference>
<accession>A0A3D9Z1B9</accession>
<dbReference type="GO" id="GO:0006310">
    <property type="term" value="P:DNA recombination"/>
    <property type="evidence" value="ECO:0007669"/>
    <property type="project" value="UniProtKB-KW"/>
</dbReference>
<dbReference type="EC" id="6.5.1.1" evidence="2"/>
<keyword evidence="10" id="KW-0378">Hydrolase</keyword>
<keyword evidence="8" id="KW-0547">Nucleotide-binding</keyword>
<keyword evidence="5" id="KW-0548">Nucleotidyltransferase</keyword>
<dbReference type="Pfam" id="PF01068">
    <property type="entry name" value="DNA_ligase_A_M"/>
    <property type="match status" value="1"/>
</dbReference>
<evidence type="ECO:0000256" key="3">
    <source>
        <dbReference type="ARBA" id="ARBA00022598"/>
    </source>
</evidence>
<evidence type="ECO:0000313" key="24">
    <source>
        <dbReference type="Proteomes" id="UP000256900"/>
    </source>
</evidence>
<dbReference type="Gene3D" id="2.40.50.140">
    <property type="entry name" value="Nucleic acid-binding proteins"/>
    <property type="match status" value="1"/>
</dbReference>
<evidence type="ECO:0000256" key="20">
    <source>
        <dbReference type="ARBA" id="ARBA00034003"/>
    </source>
</evidence>
<keyword evidence="9" id="KW-0227">DNA damage</keyword>
<dbReference type="GO" id="GO:0003887">
    <property type="term" value="F:DNA-directed DNA polymerase activity"/>
    <property type="evidence" value="ECO:0007669"/>
    <property type="project" value="UniProtKB-KW"/>
</dbReference>
<dbReference type="Gene3D" id="3.90.920.10">
    <property type="entry name" value="DNA primase, PRIM domain"/>
    <property type="match status" value="1"/>
</dbReference>
<evidence type="ECO:0000256" key="16">
    <source>
        <dbReference type="ARBA" id="ARBA00023204"/>
    </source>
</evidence>
<dbReference type="GO" id="GO:0046872">
    <property type="term" value="F:metal ion binding"/>
    <property type="evidence" value="ECO:0007669"/>
    <property type="project" value="UniProtKB-KW"/>
</dbReference>
<dbReference type="NCBIfam" id="NF004628">
    <property type="entry name" value="PRK05972.1"/>
    <property type="match status" value="1"/>
</dbReference>
<feature type="domain" description="ATP-dependent DNA ligase family profile" evidence="22">
    <location>
        <begin position="349"/>
        <end position="483"/>
    </location>
</feature>
<dbReference type="NCBIfam" id="TIGR02778">
    <property type="entry name" value="ligD_pol"/>
    <property type="match status" value="1"/>
</dbReference>
<dbReference type="GO" id="GO:0005524">
    <property type="term" value="F:ATP binding"/>
    <property type="evidence" value="ECO:0007669"/>
    <property type="project" value="UniProtKB-KW"/>
</dbReference>
<evidence type="ECO:0000256" key="6">
    <source>
        <dbReference type="ARBA" id="ARBA00022722"/>
    </source>
</evidence>
<evidence type="ECO:0000256" key="8">
    <source>
        <dbReference type="ARBA" id="ARBA00022741"/>
    </source>
</evidence>
<dbReference type="CDD" id="cd07971">
    <property type="entry name" value="OBF_DNA_ligase_LigD"/>
    <property type="match status" value="1"/>
</dbReference>
<dbReference type="NCBIfam" id="TIGR02777">
    <property type="entry name" value="LigD_PE_dom"/>
    <property type="match status" value="1"/>
</dbReference>
<dbReference type="NCBIfam" id="TIGR02776">
    <property type="entry name" value="NHEJ_ligase_prk"/>
    <property type="match status" value="1"/>
</dbReference>
<comment type="catalytic activity">
    <reaction evidence="20">
        <text>ATP + (deoxyribonucleotide)n-3'-hydroxyl + 5'-phospho-(deoxyribonucleotide)m = (deoxyribonucleotide)n+m + AMP + diphosphate.</text>
        <dbReference type="EC" id="6.5.1.1"/>
    </reaction>
</comment>
<dbReference type="Gene3D" id="3.30.1490.70">
    <property type="match status" value="1"/>
</dbReference>
<keyword evidence="11" id="KW-0269">Exonuclease</keyword>
<dbReference type="SUPFAM" id="SSF50249">
    <property type="entry name" value="Nucleic acid-binding proteins"/>
    <property type="match status" value="1"/>
</dbReference>
<dbReference type="PROSITE" id="PS50160">
    <property type="entry name" value="DNA_LIGASE_A3"/>
    <property type="match status" value="1"/>
</dbReference>
<evidence type="ECO:0000256" key="10">
    <source>
        <dbReference type="ARBA" id="ARBA00022801"/>
    </source>
</evidence>
<evidence type="ECO:0000256" key="9">
    <source>
        <dbReference type="ARBA" id="ARBA00022763"/>
    </source>
</evidence>
<dbReference type="Pfam" id="PF04679">
    <property type="entry name" value="DNA_ligase_A_C"/>
    <property type="match status" value="1"/>
</dbReference>
<dbReference type="InterPro" id="IPR012309">
    <property type="entry name" value="DNA_ligase_ATP-dep_C"/>
</dbReference>
<evidence type="ECO:0000256" key="18">
    <source>
        <dbReference type="ARBA" id="ARBA00023268"/>
    </source>
</evidence>
<keyword evidence="15" id="KW-0233">DNA recombination</keyword>
<feature type="region of interest" description="Disordered" evidence="21">
    <location>
        <begin position="184"/>
        <end position="233"/>
    </location>
</feature>
<evidence type="ECO:0000256" key="19">
    <source>
        <dbReference type="ARBA" id="ARBA00029943"/>
    </source>
</evidence>
<evidence type="ECO:0000256" key="14">
    <source>
        <dbReference type="ARBA" id="ARBA00023125"/>
    </source>
</evidence>
<evidence type="ECO:0000256" key="5">
    <source>
        <dbReference type="ARBA" id="ARBA00022695"/>
    </source>
</evidence>
<keyword evidence="14" id="KW-0238">DNA-binding</keyword>
<proteinExistence type="predicted"/>
<dbReference type="GO" id="GO:0003910">
    <property type="term" value="F:DNA ligase (ATP) activity"/>
    <property type="evidence" value="ECO:0007669"/>
    <property type="project" value="UniProtKB-EC"/>
</dbReference>
<comment type="caution">
    <text evidence="23">The sequence shown here is derived from an EMBL/GenBank/DDBJ whole genome shotgun (WGS) entry which is preliminary data.</text>
</comment>
<keyword evidence="12" id="KW-0067">ATP-binding</keyword>
<evidence type="ECO:0000256" key="21">
    <source>
        <dbReference type="SAM" id="MobiDB-lite"/>
    </source>
</evidence>
<dbReference type="CDD" id="cd07906">
    <property type="entry name" value="Adenylation_DNA_ligase_LigD_LigC"/>
    <property type="match status" value="1"/>
</dbReference>
<evidence type="ECO:0000256" key="1">
    <source>
        <dbReference type="ARBA" id="ARBA00001936"/>
    </source>
</evidence>
<dbReference type="InterPro" id="IPR012340">
    <property type="entry name" value="NA-bd_OB-fold"/>
</dbReference>
<dbReference type="CDD" id="cd04862">
    <property type="entry name" value="PaeLigD_Pol_like"/>
    <property type="match status" value="1"/>
</dbReference>
<evidence type="ECO:0000256" key="13">
    <source>
        <dbReference type="ARBA" id="ARBA00022932"/>
    </source>
</evidence>
<dbReference type="SUPFAM" id="SSF56091">
    <property type="entry name" value="DNA ligase/mRNA capping enzyme, catalytic domain"/>
    <property type="match status" value="1"/>
</dbReference>
<evidence type="ECO:0000256" key="4">
    <source>
        <dbReference type="ARBA" id="ARBA00022679"/>
    </source>
</evidence>
<evidence type="ECO:0000256" key="7">
    <source>
        <dbReference type="ARBA" id="ARBA00022723"/>
    </source>
</evidence>
<dbReference type="EMBL" id="QUMO01000001">
    <property type="protein sequence ID" value="REF88871.1"/>
    <property type="molecule type" value="Genomic_DNA"/>
</dbReference>
<dbReference type="Pfam" id="PF21686">
    <property type="entry name" value="LigD_Prim-Pol"/>
    <property type="match status" value="1"/>
</dbReference>
<dbReference type="OrthoDB" id="9802472at2"/>
<dbReference type="PANTHER" id="PTHR42705">
    <property type="entry name" value="BIFUNCTIONAL NON-HOMOLOGOUS END JOINING PROTEIN LIGD"/>
    <property type="match status" value="1"/>
</dbReference>
<dbReference type="Proteomes" id="UP000256900">
    <property type="component" value="Unassembled WGS sequence"/>
</dbReference>
<dbReference type="InterPro" id="IPR014145">
    <property type="entry name" value="LigD_pol_dom"/>
</dbReference>
<evidence type="ECO:0000256" key="12">
    <source>
        <dbReference type="ARBA" id="ARBA00022840"/>
    </source>
</evidence>
<keyword evidence="3 23" id="KW-0436">Ligase</keyword>
<dbReference type="InterPro" id="IPR014146">
    <property type="entry name" value="LigD_ligase_dom"/>
</dbReference>
<dbReference type="InterPro" id="IPR014143">
    <property type="entry name" value="NHEJ_ligase_prk"/>
</dbReference>
<dbReference type="InterPro" id="IPR012310">
    <property type="entry name" value="DNA_ligase_ATP-dep_cent"/>
</dbReference>
<reference evidence="23 24" key="1">
    <citation type="submission" date="2018-08" db="EMBL/GenBank/DDBJ databases">
        <title>Genomic Encyclopedia of Type Strains, Phase IV (KMG-IV): sequencing the most valuable type-strain genomes for metagenomic binning, comparative biology and taxonomic classification.</title>
        <authorList>
            <person name="Goeker M."/>
        </authorList>
    </citation>
    <scope>NUCLEOTIDE SEQUENCE [LARGE SCALE GENOMIC DNA]</scope>
    <source>
        <strain evidence="23 24">BW863</strain>
    </source>
</reference>
<keyword evidence="6" id="KW-0540">Nuclease</keyword>
<dbReference type="GO" id="GO:0006281">
    <property type="term" value="P:DNA repair"/>
    <property type="evidence" value="ECO:0007669"/>
    <property type="project" value="UniProtKB-KW"/>
</dbReference>
<dbReference type="GO" id="GO:0003677">
    <property type="term" value="F:DNA binding"/>
    <property type="evidence" value="ECO:0007669"/>
    <property type="project" value="UniProtKB-KW"/>
</dbReference>
<dbReference type="Gene3D" id="3.30.470.30">
    <property type="entry name" value="DNA ligase/mRNA capping enzyme"/>
    <property type="match status" value="1"/>
</dbReference>
<dbReference type="AlphaFoldDB" id="A0A3D9Z1B9"/>
<keyword evidence="18" id="KW-0511">Multifunctional enzyme</keyword>
<keyword evidence="7" id="KW-0479">Metal-binding</keyword>
<dbReference type="InterPro" id="IPR014144">
    <property type="entry name" value="LigD_PE_domain"/>
</dbReference>
<dbReference type="InterPro" id="IPR033651">
    <property type="entry name" value="PaeLigD_Pol-like"/>
</dbReference>
<name>A0A3D9Z1B9_9HYPH</name>
<keyword evidence="13" id="KW-0239">DNA-directed DNA polymerase</keyword>
<gene>
    <name evidence="23" type="ORF">DES32_0082</name>
</gene>
<dbReference type="InterPro" id="IPR052171">
    <property type="entry name" value="NHEJ_LigD"/>
</dbReference>
<evidence type="ECO:0000313" key="23">
    <source>
        <dbReference type="EMBL" id="REF88871.1"/>
    </source>
</evidence>
<evidence type="ECO:0000259" key="22">
    <source>
        <dbReference type="PROSITE" id="PS50160"/>
    </source>
</evidence>
<keyword evidence="4" id="KW-0808">Transferase</keyword>
<evidence type="ECO:0000256" key="15">
    <source>
        <dbReference type="ARBA" id="ARBA00023172"/>
    </source>
</evidence>
<dbReference type="PANTHER" id="PTHR42705:SF2">
    <property type="entry name" value="BIFUNCTIONAL NON-HOMOLOGOUS END JOINING PROTEIN LIGD"/>
    <property type="match status" value="1"/>
</dbReference>
<evidence type="ECO:0000256" key="2">
    <source>
        <dbReference type="ARBA" id="ARBA00012727"/>
    </source>
</evidence>
<dbReference type="Pfam" id="PF13298">
    <property type="entry name" value="LigD_N"/>
    <property type="match status" value="1"/>
</dbReference>
<keyword evidence="16" id="KW-0234">DNA repair</keyword>
<organism evidence="23 24">
    <name type="scientific">Methylovirgula ligni</name>
    <dbReference type="NCBI Taxonomy" id="569860"/>
    <lineage>
        <taxon>Bacteria</taxon>
        <taxon>Pseudomonadati</taxon>
        <taxon>Pseudomonadota</taxon>
        <taxon>Alphaproteobacteria</taxon>
        <taxon>Hyphomicrobiales</taxon>
        <taxon>Beijerinckiaceae</taxon>
        <taxon>Methylovirgula</taxon>
    </lineage>
</organism>
<dbReference type="GO" id="GO:0004527">
    <property type="term" value="F:exonuclease activity"/>
    <property type="evidence" value="ECO:0007669"/>
    <property type="project" value="UniProtKB-KW"/>
</dbReference>
<comment type="cofactor">
    <cofactor evidence="1">
        <name>Mn(2+)</name>
        <dbReference type="ChEBI" id="CHEBI:29035"/>
    </cofactor>
</comment>
<dbReference type="NCBIfam" id="TIGR02779">
    <property type="entry name" value="NHEJ_ligase_lig"/>
    <property type="match status" value="1"/>
</dbReference>
<protein>
    <recommendedName>
        <fullName evidence="2">DNA ligase (ATP)</fullName>
        <ecNumber evidence="2">6.5.1.1</ecNumber>
    </recommendedName>
    <alternativeName>
        <fullName evidence="19">NHEJ DNA polymerase</fullName>
    </alternativeName>
</protein>